<evidence type="ECO:0000313" key="3">
    <source>
        <dbReference type="Proteomes" id="UP000295777"/>
    </source>
</evidence>
<comment type="similarity">
    <text evidence="1">Belongs to the GatC family.</text>
</comment>
<protein>
    <recommendedName>
        <fullName evidence="1">Aspartyl/glutamyl-tRNA(Asn/Gln) amidotransferase subunit C</fullName>
        <shortName evidence="1">Asp/Glu-ADT subunit C</shortName>
        <ecNumber evidence="1">6.3.5.-</ecNumber>
    </recommendedName>
</protein>
<dbReference type="Gene3D" id="1.10.20.60">
    <property type="entry name" value="Glu-tRNAGln amidotransferase C subunit, N-terminal domain"/>
    <property type="match status" value="1"/>
</dbReference>
<comment type="catalytic activity">
    <reaction evidence="1">
        <text>L-glutamyl-tRNA(Gln) + L-glutamine + ATP + H2O = L-glutaminyl-tRNA(Gln) + L-glutamate + ADP + phosphate + H(+)</text>
        <dbReference type="Rhea" id="RHEA:17521"/>
        <dbReference type="Rhea" id="RHEA-COMP:9681"/>
        <dbReference type="Rhea" id="RHEA-COMP:9684"/>
        <dbReference type="ChEBI" id="CHEBI:15377"/>
        <dbReference type="ChEBI" id="CHEBI:15378"/>
        <dbReference type="ChEBI" id="CHEBI:29985"/>
        <dbReference type="ChEBI" id="CHEBI:30616"/>
        <dbReference type="ChEBI" id="CHEBI:43474"/>
        <dbReference type="ChEBI" id="CHEBI:58359"/>
        <dbReference type="ChEBI" id="CHEBI:78520"/>
        <dbReference type="ChEBI" id="CHEBI:78521"/>
        <dbReference type="ChEBI" id="CHEBI:456216"/>
    </reaction>
</comment>
<evidence type="ECO:0000313" key="2">
    <source>
        <dbReference type="EMBL" id="TCK03863.1"/>
    </source>
</evidence>
<dbReference type="EMBL" id="SMFV01000004">
    <property type="protein sequence ID" value="TCK03863.1"/>
    <property type="molecule type" value="Genomic_DNA"/>
</dbReference>
<comment type="function">
    <text evidence="1">Allows the formation of correctly charged Asn-tRNA(Asn) or Gln-tRNA(Gln) through the transamidation of misacylated Asp-tRNA(Asn) or Glu-tRNA(Gln) in organisms which lack either or both of asparaginyl-tRNA or glutaminyl-tRNA synthetases. The reaction takes place in the presence of glutamine and ATP through an activated phospho-Asp-tRNA(Asn) or phospho-Glu-tRNA(Gln).</text>
</comment>
<dbReference type="GO" id="GO:0005524">
    <property type="term" value="F:ATP binding"/>
    <property type="evidence" value="ECO:0007669"/>
    <property type="project" value="UniProtKB-KW"/>
</dbReference>
<keyword evidence="3" id="KW-1185">Reference proteome</keyword>
<dbReference type="InterPro" id="IPR036113">
    <property type="entry name" value="Asp/Glu-ADT_sf_sub_c"/>
</dbReference>
<dbReference type="GO" id="GO:0070681">
    <property type="term" value="P:glutaminyl-tRNAGln biosynthesis via transamidation"/>
    <property type="evidence" value="ECO:0007669"/>
    <property type="project" value="TreeGrafter"/>
</dbReference>
<organism evidence="2 3">
    <name type="scientific">Phorcysia thermohydrogeniphila</name>
    <dbReference type="NCBI Taxonomy" id="936138"/>
    <lineage>
        <taxon>Bacteria</taxon>
        <taxon>Pseudomonadati</taxon>
        <taxon>Aquificota</taxon>
        <taxon>Aquificia</taxon>
        <taxon>Desulfurobacteriales</taxon>
        <taxon>Desulfurobacteriaceae</taxon>
        <taxon>Phorcysia</taxon>
    </lineage>
</organism>
<dbReference type="SUPFAM" id="SSF141000">
    <property type="entry name" value="Glu-tRNAGln amidotransferase C subunit"/>
    <property type="match status" value="1"/>
</dbReference>
<dbReference type="AlphaFoldDB" id="A0A4R1GAY9"/>
<keyword evidence="1" id="KW-0547">Nucleotide-binding</keyword>
<keyword evidence="2" id="KW-0808">Transferase</keyword>
<comment type="catalytic activity">
    <reaction evidence="1">
        <text>L-aspartyl-tRNA(Asn) + L-glutamine + ATP + H2O = L-asparaginyl-tRNA(Asn) + L-glutamate + ADP + phosphate + 2 H(+)</text>
        <dbReference type="Rhea" id="RHEA:14513"/>
        <dbReference type="Rhea" id="RHEA-COMP:9674"/>
        <dbReference type="Rhea" id="RHEA-COMP:9677"/>
        <dbReference type="ChEBI" id="CHEBI:15377"/>
        <dbReference type="ChEBI" id="CHEBI:15378"/>
        <dbReference type="ChEBI" id="CHEBI:29985"/>
        <dbReference type="ChEBI" id="CHEBI:30616"/>
        <dbReference type="ChEBI" id="CHEBI:43474"/>
        <dbReference type="ChEBI" id="CHEBI:58359"/>
        <dbReference type="ChEBI" id="CHEBI:78515"/>
        <dbReference type="ChEBI" id="CHEBI:78516"/>
        <dbReference type="ChEBI" id="CHEBI:456216"/>
    </reaction>
</comment>
<keyword evidence="1" id="KW-0436">Ligase</keyword>
<dbReference type="GO" id="GO:0006412">
    <property type="term" value="P:translation"/>
    <property type="evidence" value="ECO:0007669"/>
    <property type="project" value="UniProtKB-UniRule"/>
</dbReference>
<proteinExistence type="inferred from homology"/>
<comment type="caution">
    <text evidence="2">The sequence shown here is derived from an EMBL/GenBank/DDBJ whole genome shotgun (WGS) entry which is preliminary data.</text>
</comment>
<dbReference type="Pfam" id="PF02686">
    <property type="entry name" value="GatC"/>
    <property type="match status" value="1"/>
</dbReference>
<dbReference type="Proteomes" id="UP000295777">
    <property type="component" value="Unassembled WGS sequence"/>
</dbReference>
<dbReference type="HAMAP" id="MF_00122">
    <property type="entry name" value="GatC"/>
    <property type="match status" value="1"/>
</dbReference>
<dbReference type="EC" id="6.3.5.-" evidence="1"/>
<sequence>MKLSREEVKHIAMLSRLELKEEEIEKFQEQLSKILDFVEKLNELNTEGIDPKFQIIPPQNVLREDVPGVSLPPEKTFRNAPETDGKFFIVPKVVKK</sequence>
<dbReference type="GO" id="GO:0050566">
    <property type="term" value="F:asparaginyl-tRNA synthase (glutamine-hydrolyzing) activity"/>
    <property type="evidence" value="ECO:0007669"/>
    <property type="project" value="RHEA"/>
</dbReference>
<dbReference type="PANTHER" id="PTHR15004:SF0">
    <property type="entry name" value="GLUTAMYL-TRNA(GLN) AMIDOTRANSFERASE SUBUNIT C, MITOCHONDRIAL"/>
    <property type="match status" value="1"/>
</dbReference>
<keyword evidence="1" id="KW-0067">ATP-binding</keyword>
<reference evidence="2 3" key="1">
    <citation type="submission" date="2019-03" db="EMBL/GenBank/DDBJ databases">
        <title>Genomic Encyclopedia of Archaeal and Bacterial Type Strains, Phase II (KMG-II): from individual species to whole genera.</title>
        <authorList>
            <person name="Goeker M."/>
        </authorList>
    </citation>
    <scope>NUCLEOTIDE SEQUENCE [LARGE SCALE GENOMIC DNA]</scope>
    <source>
        <strain evidence="2 3">DSM 24425</strain>
    </source>
</reference>
<dbReference type="RefSeq" id="WP_132526758.1">
    <property type="nucleotide sequence ID" value="NZ_SMFV01000004.1"/>
</dbReference>
<dbReference type="PANTHER" id="PTHR15004">
    <property type="entry name" value="GLUTAMYL-TRNA(GLN) AMIDOTRANSFERASE SUBUNIT C, MITOCHONDRIAL"/>
    <property type="match status" value="1"/>
</dbReference>
<dbReference type="InterPro" id="IPR003837">
    <property type="entry name" value="GatC"/>
</dbReference>
<keyword evidence="1" id="KW-0648">Protein biosynthesis</keyword>
<name>A0A4R1GAY9_9BACT</name>
<dbReference type="GO" id="GO:0016740">
    <property type="term" value="F:transferase activity"/>
    <property type="evidence" value="ECO:0007669"/>
    <property type="project" value="UniProtKB-KW"/>
</dbReference>
<dbReference type="GO" id="GO:0050567">
    <property type="term" value="F:glutaminyl-tRNA synthase (glutamine-hydrolyzing) activity"/>
    <property type="evidence" value="ECO:0007669"/>
    <property type="project" value="UniProtKB-UniRule"/>
</dbReference>
<dbReference type="OrthoDB" id="9813938at2"/>
<comment type="subunit">
    <text evidence="1">Heterotrimer of A, B and C subunits.</text>
</comment>
<evidence type="ECO:0000256" key="1">
    <source>
        <dbReference type="HAMAP-Rule" id="MF_00122"/>
    </source>
</evidence>
<dbReference type="NCBIfam" id="TIGR00135">
    <property type="entry name" value="gatC"/>
    <property type="match status" value="1"/>
</dbReference>
<accession>A0A4R1GAY9</accession>
<dbReference type="GO" id="GO:0006450">
    <property type="term" value="P:regulation of translational fidelity"/>
    <property type="evidence" value="ECO:0007669"/>
    <property type="project" value="InterPro"/>
</dbReference>
<gene>
    <name evidence="1" type="primary">gatC</name>
    <name evidence="2" type="ORF">CLV27_1176</name>
</gene>